<proteinExistence type="predicted"/>
<dbReference type="InterPro" id="IPR006121">
    <property type="entry name" value="HMA_dom"/>
</dbReference>
<gene>
    <name evidence="3" type="ORF">SAMN02745171_00858</name>
</gene>
<feature type="domain" description="HMA" evidence="2">
    <location>
        <begin position="25"/>
        <end position="91"/>
    </location>
</feature>
<dbReference type="AlphaFoldDB" id="A0A1T4MP32"/>
<dbReference type="CDD" id="cd00371">
    <property type="entry name" value="HMA"/>
    <property type="match status" value="1"/>
</dbReference>
<keyword evidence="1" id="KW-0732">Signal</keyword>
<dbReference type="Proteomes" id="UP000190121">
    <property type="component" value="Unassembled WGS sequence"/>
</dbReference>
<dbReference type="SUPFAM" id="SSF55008">
    <property type="entry name" value="HMA, heavy metal-associated domain"/>
    <property type="match status" value="1"/>
</dbReference>
<protein>
    <submittedName>
        <fullName evidence="3">Copper chaperone CopZ</fullName>
    </submittedName>
</protein>
<evidence type="ECO:0000259" key="2">
    <source>
        <dbReference type="PROSITE" id="PS50846"/>
    </source>
</evidence>
<dbReference type="GO" id="GO:0046872">
    <property type="term" value="F:metal ion binding"/>
    <property type="evidence" value="ECO:0007669"/>
    <property type="project" value="InterPro"/>
</dbReference>
<evidence type="ECO:0000256" key="1">
    <source>
        <dbReference type="SAM" id="SignalP"/>
    </source>
</evidence>
<organism evidence="3 4">
    <name type="scientific">Porphyromonas circumdentaria</name>
    <dbReference type="NCBI Taxonomy" id="29524"/>
    <lineage>
        <taxon>Bacteria</taxon>
        <taxon>Pseudomonadati</taxon>
        <taxon>Bacteroidota</taxon>
        <taxon>Bacteroidia</taxon>
        <taxon>Bacteroidales</taxon>
        <taxon>Porphyromonadaceae</taxon>
        <taxon>Porphyromonas</taxon>
    </lineage>
</organism>
<accession>A0A1T4MP32</accession>
<dbReference type="PROSITE" id="PS50846">
    <property type="entry name" value="HMA_2"/>
    <property type="match status" value="1"/>
</dbReference>
<dbReference type="Gene3D" id="3.30.70.100">
    <property type="match status" value="1"/>
</dbReference>
<dbReference type="STRING" id="29524.SAMN02745171_00858"/>
<evidence type="ECO:0000313" key="4">
    <source>
        <dbReference type="Proteomes" id="UP000190121"/>
    </source>
</evidence>
<dbReference type="EMBL" id="FUXE01000007">
    <property type="protein sequence ID" value="SJZ68860.1"/>
    <property type="molecule type" value="Genomic_DNA"/>
</dbReference>
<sequence length="126" mass="14277">MKTTFVSILLALLCSTALFAKNIVKVYVAPTPRMHCTSCEEKIRKALQFEKGMKDMEFDIDNNVILLVFDQDKTSLEHLAKKLQKIGYEIRILDTPNGVEADEDPSATCTHQQKSTCLSIGKRERQ</sequence>
<dbReference type="OrthoDB" id="1121721at2"/>
<keyword evidence="4" id="KW-1185">Reference proteome</keyword>
<feature type="chain" id="PRO_5013114896" evidence="1">
    <location>
        <begin position="21"/>
        <end position="126"/>
    </location>
</feature>
<dbReference type="Pfam" id="PF00403">
    <property type="entry name" value="HMA"/>
    <property type="match status" value="1"/>
</dbReference>
<name>A0A1T4MP32_9PORP</name>
<feature type="signal peptide" evidence="1">
    <location>
        <begin position="1"/>
        <end position="20"/>
    </location>
</feature>
<dbReference type="InterPro" id="IPR036163">
    <property type="entry name" value="HMA_dom_sf"/>
</dbReference>
<dbReference type="RefSeq" id="WP_078736798.1">
    <property type="nucleotide sequence ID" value="NZ_FUXE01000007.1"/>
</dbReference>
<reference evidence="4" key="1">
    <citation type="submission" date="2017-02" db="EMBL/GenBank/DDBJ databases">
        <authorList>
            <person name="Varghese N."/>
            <person name="Submissions S."/>
        </authorList>
    </citation>
    <scope>NUCLEOTIDE SEQUENCE [LARGE SCALE GENOMIC DNA]</scope>
    <source>
        <strain evidence="4">ATCC 51356</strain>
    </source>
</reference>
<evidence type="ECO:0000313" key="3">
    <source>
        <dbReference type="EMBL" id="SJZ68860.1"/>
    </source>
</evidence>